<feature type="region of interest" description="Disordered" evidence="1">
    <location>
        <begin position="245"/>
        <end position="300"/>
    </location>
</feature>
<name>A0A8X6VPS7_TRICX</name>
<evidence type="ECO:0000256" key="1">
    <source>
        <dbReference type="SAM" id="MobiDB-lite"/>
    </source>
</evidence>
<comment type="caution">
    <text evidence="2">The sequence shown here is derived from an EMBL/GenBank/DDBJ whole genome shotgun (WGS) entry which is preliminary data.</text>
</comment>
<sequence>MTSRTADLSLWFLLPSTTPDARFRQCFLFSLSSHSDGEKTHRWCVGAPCKEYVPRADDEDSRCLEATTRCFSTSGSSPLPFPTLKGVYPVAMPSDMDTSIGSGTNSRCGSPAPPPPRLEDIRKNFSKAHNSSECMQFCVYLDNIIDNIDTYDFQTETAKNQFCFHAYQFQEEARSCYISLKEDEFNAEKECHDDLLKQWGRPTEKELAEFVPVVTKKQKNKIHSPTKEYSSAKKPRTSCDNKFEALTLEDPPTEQQDNEMEEDDVTPSRSSTPIPKVRPPPPITIDDIAQPAQLLKKYKT</sequence>
<dbReference type="Proteomes" id="UP000887159">
    <property type="component" value="Unassembled WGS sequence"/>
</dbReference>
<accession>A0A8X6VPS7</accession>
<gene>
    <name evidence="2" type="ORF">TNCV_340931</name>
</gene>
<feature type="compositionally biased region" description="Acidic residues" evidence="1">
    <location>
        <begin position="256"/>
        <end position="265"/>
    </location>
</feature>
<protein>
    <submittedName>
        <fullName evidence="2">Uncharacterized protein</fullName>
    </submittedName>
</protein>
<proteinExistence type="predicted"/>
<evidence type="ECO:0000313" key="2">
    <source>
        <dbReference type="EMBL" id="GFY16044.1"/>
    </source>
</evidence>
<evidence type="ECO:0000313" key="3">
    <source>
        <dbReference type="Proteomes" id="UP000887159"/>
    </source>
</evidence>
<organism evidence="2 3">
    <name type="scientific">Trichonephila clavipes</name>
    <name type="common">Golden silk orbweaver</name>
    <name type="synonym">Nephila clavipes</name>
    <dbReference type="NCBI Taxonomy" id="2585209"/>
    <lineage>
        <taxon>Eukaryota</taxon>
        <taxon>Metazoa</taxon>
        <taxon>Ecdysozoa</taxon>
        <taxon>Arthropoda</taxon>
        <taxon>Chelicerata</taxon>
        <taxon>Arachnida</taxon>
        <taxon>Araneae</taxon>
        <taxon>Araneomorphae</taxon>
        <taxon>Entelegynae</taxon>
        <taxon>Araneoidea</taxon>
        <taxon>Nephilidae</taxon>
        <taxon>Trichonephila</taxon>
    </lineage>
</organism>
<feature type="region of interest" description="Disordered" evidence="1">
    <location>
        <begin position="218"/>
        <end position="237"/>
    </location>
</feature>
<dbReference type="AlphaFoldDB" id="A0A8X6VPS7"/>
<keyword evidence="3" id="KW-1185">Reference proteome</keyword>
<reference evidence="2" key="1">
    <citation type="submission" date="2020-08" db="EMBL/GenBank/DDBJ databases">
        <title>Multicomponent nature underlies the extraordinary mechanical properties of spider dragline silk.</title>
        <authorList>
            <person name="Kono N."/>
            <person name="Nakamura H."/>
            <person name="Mori M."/>
            <person name="Yoshida Y."/>
            <person name="Ohtoshi R."/>
            <person name="Malay A.D."/>
            <person name="Moran D.A.P."/>
            <person name="Tomita M."/>
            <person name="Numata K."/>
            <person name="Arakawa K."/>
        </authorList>
    </citation>
    <scope>NUCLEOTIDE SEQUENCE</scope>
</reference>
<dbReference type="EMBL" id="BMAU01021336">
    <property type="protein sequence ID" value="GFY16044.1"/>
    <property type="molecule type" value="Genomic_DNA"/>
</dbReference>